<dbReference type="SUPFAM" id="SSF55729">
    <property type="entry name" value="Acyl-CoA N-acyltransferases (Nat)"/>
    <property type="match status" value="1"/>
</dbReference>
<dbReference type="Proteomes" id="UP001498476">
    <property type="component" value="Unassembled WGS sequence"/>
</dbReference>
<dbReference type="EMBL" id="JAZAVJ010000046">
    <property type="protein sequence ID" value="KAK7418547.1"/>
    <property type="molecule type" value="Genomic_DNA"/>
</dbReference>
<dbReference type="Pfam" id="PF13302">
    <property type="entry name" value="Acetyltransf_3"/>
    <property type="match status" value="1"/>
</dbReference>
<proteinExistence type="inferred from homology"/>
<gene>
    <name evidence="5" type="ORF">QQX98_003892</name>
</gene>
<accession>A0ABR1HCF9</accession>
<comment type="similarity">
    <text evidence="3">Belongs to the acetyltransferase family. RimJ subfamily.</text>
</comment>
<feature type="domain" description="N-acetyltransferase" evidence="4">
    <location>
        <begin position="48"/>
        <end position="212"/>
    </location>
</feature>
<dbReference type="InterPro" id="IPR051531">
    <property type="entry name" value="N-acetyltransferase"/>
</dbReference>
<keyword evidence="1" id="KW-0808">Transferase</keyword>
<keyword evidence="2" id="KW-0012">Acyltransferase</keyword>
<evidence type="ECO:0000256" key="3">
    <source>
        <dbReference type="ARBA" id="ARBA00038502"/>
    </source>
</evidence>
<dbReference type="PROSITE" id="PS51186">
    <property type="entry name" value="GNAT"/>
    <property type="match status" value="1"/>
</dbReference>
<evidence type="ECO:0000313" key="5">
    <source>
        <dbReference type="EMBL" id="KAK7418547.1"/>
    </source>
</evidence>
<evidence type="ECO:0000256" key="2">
    <source>
        <dbReference type="ARBA" id="ARBA00023315"/>
    </source>
</evidence>
<name>A0ABR1HCF9_9HYPO</name>
<sequence>MALDNKNLFHIDTLLESKNLPISLRNLEFKDAPDFARLLSDPRSASDPSIKPMELPTAQTVIARMRESASEPTVYNTSGKVVAGPGRVNLAVVLASEGHPDGTLIGLGGFGAIKKLARNGDALRAGDVGALIDADYRGKGYATEAMKLAMDWGFASVAQGGLQLDLVTLTTLTDNEPVIKLVNDKLGLKGKGVTRASEMEGKTELYWELKKEDWIKN</sequence>
<organism evidence="5 6">
    <name type="scientific">Neonectria punicea</name>
    <dbReference type="NCBI Taxonomy" id="979145"/>
    <lineage>
        <taxon>Eukaryota</taxon>
        <taxon>Fungi</taxon>
        <taxon>Dikarya</taxon>
        <taxon>Ascomycota</taxon>
        <taxon>Pezizomycotina</taxon>
        <taxon>Sordariomycetes</taxon>
        <taxon>Hypocreomycetidae</taxon>
        <taxon>Hypocreales</taxon>
        <taxon>Nectriaceae</taxon>
        <taxon>Neonectria</taxon>
    </lineage>
</organism>
<dbReference type="PANTHER" id="PTHR43792:SF8">
    <property type="entry name" value="[RIBOSOMAL PROTEIN US5]-ALANINE N-ACETYLTRANSFERASE"/>
    <property type="match status" value="1"/>
</dbReference>
<reference evidence="5 6" key="1">
    <citation type="journal article" date="2025" name="Microbiol. Resour. Announc.">
        <title>Draft genome sequences for Neonectria magnoliae and Neonectria punicea, canker pathogens of Liriodendron tulipifera and Acer saccharum in West Virginia.</title>
        <authorList>
            <person name="Petronek H.M."/>
            <person name="Kasson M.T."/>
            <person name="Metheny A.M."/>
            <person name="Stauder C.M."/>
            <person name="Lovett B."/>
            <person name="Lynch S.C."/>
            <person name="Garnas J.R."/>
            <person name="Kasson L.R."/>
            <person name="Stajich J.E."/>
        </authorList>
    </citation>
    <scope>NUCLEOTIDE SEQUENCE [LARGE SCALE GENOMIC DNA]</scope>
    <source>
        <strain evidence="5 6">NRRL 64653</strain>
    </source>
</reference>
<protein>
    <recommendedName>
        <fullName evidence="4">N-acetyltransferase domain-containing protein</fullName>
    </recommendedName>
</protein>
<evidence type="ECO:0000259" key="4">
    <source>
        <dbReference type="PROSITE" id="PS51186"/>
    </source>
</evidence>
<evidence type="ECO:0000313" key="6">
    <source>
        <dbReference type="Proteomes" id="UP001498476"/>
    </source>
</evidence>
<dbReference type="InterPro" id="IPR000182">
    <property type="entry name" value="GNAT_dom"/>
</dbReference>
<evidence type="ECO:0000256" key="1">
    <source>
        <dbReference type="ARBA" id="ARBA00022679"/>
    </source>
</evidence>
<comment type="caution">
    <text evidence="5">The sequence shown here is derived from an EMBL/GenBank/DDBJ whole genome shotgun (WGS) entry which is preliminary data.</text>
</comment>
<dbReference type="PANTHER" id="PTHR43792">
    <property type="entry name" value="GNAT FAMILY, PUTATIVE (AFU_ORTHOLOGUE AFUA_3G00765)-RELATED-RELATED"/>
    <property type="match status" value="1"/>
</dbReference>
<dbReference type="CDD" id="cd04301">
    <property type="entry name" value="NAT_SF"/>
    <property type="match status" value="1"/>
</dbReference>
<keyword evidence="6" id="KW-1185">Reference proteome</keyword>
<dbReference type="InterPro" id="IPR016181">
    <property type="entry name" value="Acyl_CoA_acyltransferase"/>
</dbReference>
<dbReference type="Gene3D" id="3.40.630.30">
    <property type="match status" value="1"/>
</dbReference>